<evidence type="ECO:0000256" key="4">
    <source>
        <dbReference type="ARBA" id="ARBA00022617"/>
    </source>
</evidence>
<keyword evidence="7 12" id="KW-1133">Transmembrane helix</keyword>
<dbReference type="InterPro" id="IPR001128">
    <property type="entry name" value="Cyt_P450"/>
</dbReference>
<evidence type="ECO:0000313" key="14">
    <source>
        <dbReference type="Proteomes" id="UP000800092"/>
    </source>
</evidence>
<evidence type="ECO:0000313" key="13">
    <source>
        <dbReference type="EMBL" id="KAF2232224.1"/>
    </source>
</evidence>
<dbReference type="AlphaFoldDB" id="A0A6A6H2B2"/>
<evidence type="ECO:0000256" key="12">
    <source>
        <dbReference type="SAM" id="Phobius"/>
    </source>
</evidence>
<dbReference type="GO" id="GO:0004497">
    <property type="term" value="F:monooxygenase activity"/>
    <property type="evidence" value="ECO:0007669"/>
    <property type="project" value="UniProtKB-KW"/>
</dbReference>
<keyword evidence="9" id="KW-0408">Iron</keyword>
<dbReference type="PANTHER" id="PTHR24305">
    <property type="entry name" value="CYTOCHROME P450"/>
    <property type="match status" value="1"/>
</dbReference>
<dbReference type="Pfam" id="PF00067">
    <property type="entry name" value="p450"/>
    <property type="match status" value="1"/>
</dbReference>
<evidence type="ECO:0000256" key="11">
    <source>
        <dbReference type="ARBA" id="ARBA00023136"/>
    </source>
</evidence>
<keyword evidence="10" id="KW-0503">Monooxygenase</keyword>
<comment type="cofactor">
    <cofactor evidence="1">
        <name>heme</name>
        <dbReference type="ChEBI" id="CHEBI:30413"/>
    </cofactor>
</comment>
<dbReference type="Proteomes" id="UP000800092">
    <property type="component" value="Unassembled WGS sequence"/>
</dbReference>
<dbReference type="PRINTS" id="PR00463">
    <property type="entry name" value="EP450I"/>
</dbReference>
<dbReference type="Gene3D" id="1.10.630.10">
    <property type="entry name" value="Cytochrome P450"/>
    <property type="match status" value="1"/>
</dbReference>
<comment type="similarity">
    <text evidence="3">Belongs to the cytochrome P450 family.</text>
</comment>
<sequence>MFDILFASSLGLLAHHAIFIHGEWHLWAPSVLSIHLTLSNLYISAVMYSRTSILDGLSASLMPVASYTMTLFLSITIYRLCFHRLCKFPGSRLAAISKLWHVWLCRDSRNHLVLEQWYRKYGTFVRTGPSEITVFHAAAFEAMDGPKSNTTRSDCTEQPILVNHLMRWFSFDLMGDFAFSQDFGMMDRREYHASISMLRRAITLLGPFSPAIWIPRLGFAFIPGLRKVKDWFGMLDFCDTCMDRRMKTKVEQQDIASWFIKDAKINEDNKQHQRWLSGDTATVVVAGSDTTAPNLTTLLYLLAQNPQDVEQIYQELKSIDTENSNAVAALPHLNGAINEAMRLLPAVLTFVTRVSPPEGMYLDGTFIPGNVKIVAPRYSIGRLDSAWEDPHKFCPERWYKRPEMIRDKRAFAPFGVGQLAKPRNS</sequence>
<keyword evidence="8" id="KW-0560">Oxidoreductase</keyword>
<evidence type="ECO:0000256" key="10">
    <source>
        <dbReference type="ARBA" id="ARBA00023033"/>
    </source>
</evidence>
<dbReference type="GO" id="GO:0016020">
    <property type="term" value="C:membrane"/>
    <property type="evidence" value="ECO:0007669"/>
    <property type="project" value="UniProtKB-SubCell"/>
</dbReference>
<protein>
    <submittedName>
        <fullName evidence="13">Cytochrome P450</fullName>
    </submittedName>
</protein>
<evidence type="ECO:0000256" key="1">
    <source>
        <dbReference type="ARBA" id="ARBA00001971"/>
    </source>
</evidence>
<dbReference type="GO" id="GO:0016705">
    <property type="term" value="F:oxidoreductase activity, acting on paired donors, with incorporation or reduction of molecular oxygen"/>
    <property type="evidence" value="ECO:0007669"/>
    <property type="project" value="InterPro"/>
</dbReference>
<organism evidence="13 14">
    <name type="scientific">Viridothelium virens</name>
    <name type="common">Speckled blister lichen</name>
    <name type="synonym">Trypethelium virens</name>
    <dbReference type="NCBI Taxonomy" id="1048519"/>
    <lineage>
        <taxon>Eukaryota</taxon>
        <taxon>Fungi</taxon>
        <taxon>Dikarya</taxon>
        <taxon>Ascomycota</taxon>
        <taxon>Pezizomycotina</taxon>
        <taxon>Dothideomycetes</taxon>
        <taxon>Dothideomycetes incertae sedis</taxon>
        <taxon>Trypetheliales</taxon>
        <taxon>Trypetheliaceae</taxon>
        <taxon>Viridothelium</taxon>
    </lineage>
</organism>
<dbReference type="OrthoDB" id="6692864at2759"/>
<evidence type="ECO:0000256" key="8">
    <source>
        <dbReference type="ARBA" id="ARBA00023002"/>
    </source>
</evidence>
<evidence type="ECO:0000256" key="3">
    <source>
        <dbReference type="ARBA" id="ARBA00010617"/>
    </source>
</evidence>
<comment type="subcellular location">
    <subcellularLocation>
        <location evidence="2">Membrane</location>
    </subcellularLocation>
</comment>
<dbReference type="InterPro" id="IPR050121">
    <property type="entry name" value="Cytochrome_P450_monoxygenase"/>
</dbReference>
<evidence type="ECO:0000256" key="2">
    <source>
        <dbReference type="ARBA" id="ARBA00004370"/>
    </source>
</evidence>
<keyword evidence="11 12" id="KW-0472">Membrane</keyword>
<evidence type="ECO:0000256" key="9">
    <source>
        <dbReference type="ARBA" id="ARBA00023004"/>
    </source>
</evidence>
<keyword evidence="14" id="KW-1185">Reference proteome</keyword>
<proteinExistence type="inferred from homology"/>
<evidence type="ECO:0000256" key="7">
    <source>
        <dbReference type="ARBA" id="ARBA00022989"/>
    </source>
</evidence>
<dbReference type="SUPFAM" id="SSF48264">
    <property type="entry name" value="Cytochrome P450"/>
    <property type="match status" value="1"/>
</dbReference>
<dbReference type="GO" id="GO:0020037">
    <property type="term" value="F:heme binding"/>
    <property type="evidence" value="ECO:0007669"/>
    <property type="project" value="InterPro"/>
</dbReference>
<keyword evidence="4" id="KW-0349">Heme</keyword>
<dbReference type="InterPro" id="IPR002401">
    <property type="entry name" value="Cyt_P450_E_grp-I"/>
</dbReference>
<dbReference type="EMBL" id="ML991818">
    <property type="protein sequence ID" value="KAF2232224.1"/>
    <property type="molecule type" value="Genomic_DNA"/>
</dbReference>
<evidence type="ECO:0000256" key="5">
    <source>
        <dbReference type="ARBA" id="ARBA00022692"/>
    </source>
</evidence>
<keyword evidence="5 12" id="KW-0812">Transmembrane</keyword>
<evidence type="ECO:0000256" key="6">
    <source>
        <dbReference type="ARBA" id="ARBA00022723"/>
    </source>
</evidence>
<gene>
    <name evidence="13" type="ORF">EV356DRAFT_450612</name>
</gene>
<dbReference type="GO" id="GO:0005506">
    <property type="term" value="F:iron ion binding"/>
    <property type="evidence" value="ECO:0007669"/>
    <property type="project" value="InterPro"/>
</dbReference>
<keyword evidence="6" id="KW-0479">Metal-binding</keyword>
<feature type="transmembrane region" description="Helical" evidence="12">
    <location>
        <begin position="60"/>
        <end position="80"/>
    </location>
</feature>
<reference evidence="13" key="1">
    <citation type="journal article" date="2020" name="Stud. Mycol.">
        <title>101 Dothideomycetes genomes: a test case for predicting lifestyles and emergence of pathogens.</title>
        <authorList>
            <person name="Haridas S."/>
            <person name="Albert R."/>
            <person name="Binder M."/>
            <person name="Bloem J."/>
            <person name="Labutti K."/>
            <person name="Salamov A."/>
            <person name="Andreopoulos B."/>
            <person name="Baker S."/>
            <person name="Barry K."/>
            <person name="Bills G."/>
            <person name="Bluhm B."/>
            <person name="Cannon C."/>
            <person name="Castanera R."/>
            <person name="Culley D."/>
            <person name="Daum C."/>
            <person name="Ezra D."/>
            <person name="Gonzalez J."/>
            <person name="Henrissat B."/>
            <person name="Kuo A."/>
            <person name="Liang C."/>
            <person name="Lipzen A."/>
            <person name="Lutzoni F."/>
            <person name="Magnuson J."/>
            <person name="Mondo S."/>
            <person name="Nolan M."/>
            <person name="Ohm R."/>
            <person name="Pangilinan J."/>
            <person name="Park H.-J."/>
            <person name="Ramirez L."/>
            <person name="Alfaro M."/>
            <person name="Sun H."/>
            <person name="Tritt A."/>
            <person name="Yoshinaga Y."/>
            <person name="Zwiers L.-H."/>
            <person name="Turgeon B."/>
            <person name="Goodwin S."/>
            <person name="Spatafora J."/>
            <person name="Crous P."/>
            <person name="Grigoriev I."/>
        </authorList>
    </citation>
    <scope>NUCLEOTIDE SEQUENCE</scope>
    <source>
        <strain evidence="13">Tuck. ex Michener</strain>
    </source>
</reference>
<dbReference type="PANTHER" id="PTHR24305:SF112">
    <property type="entry name" value="L-ORNITHINE-N5-MONOOXYGENASE (EUROFUNG)"/>
    <property type="match status" value="1"/>
</dbReference>
<accession>A0A6A6H2B2</accession>
<name>A0A6A6H2B2_VIRVR</name>
<feature type="transmembrane region" description="Helical" evidence="12">
    <location>
        <begin position="27"/>
        <end position="48"/>
    </location>
</feature>
<dbReference type="InterPro" id="IPR036396">
    <property type="entry name" value="Cyt_P450_sf"/>
</dbReference>